<feature type="compositionally biased region" description="Basic residues" evidence="1">
    <location>
        <begin position="202"/>
        <end position="213"/>
    </location>
</feature>
<dbReference type="EMBL" id="ML179064">
    <property type="protein sequence ID" value="THV03693.1"/>
    <property type="molecule type" value="Genomic_DNA"/>
</dbReference>
<organism evidence="2 3">
    <name type="scientific">Dendrothele bispora (strain CBS 962.96)</name>
    <dbReference type="NCBI Taxonomy" id="1314807"/>
    <lineage>
        <taxon>Eukaryota</taxon>
        <taxon>Fungi</taxon>
        <taxon>Dikarya</taxon>
        <taxon>Basidiomycota</taxon>
        <taxon>Agaricomycotina</taxon>
        <taxon>Agaricomycetes</taxon>
        <taxon>Agaricomycetidae</taxon>
        <taxon>Agaricales</taxon>
        <taxon>Agaricales incertae sedis</taxon>
        <taxon>Dendrothele</taxon>
    </lineage>
</organism>
<feature type="region of interest" description="Disordered" evidence="1">
    <location>
        <begin position="158"/>
        <end position="214"/>
    </location>
</feature>
<dbReference type="AlphaFoldDB" id="A0A4S8MLC3"/>
<reference evidence="2 3" key="1">
    <citation type="journal article" date="2019" name="Nat. Ecol. Evol.">
        <title>Megaphylogeny resolves global patterns of mushroom evolution.</title>
        <authorList>
            <person name="Varga T."/>
            <person name="Krizsan K."/>
            <person name="Foldi C."/>
            <person name="Dima B."/>
            <person name="Sanchez-Garcia M."/>
            <person name="Sanchez-Ramirez S."/>
            <person name="Szollosi G.J."/>
            <person name="Szarkandi J.G."/>
            <person name="Papp V."/>
            <person name="Albert L."/>
            <person name="Andreopoulos W."/>
            <person name="Angelini C."/>
            <person name="Antonin V."/>
            <person name="Barry K.W."/>
            <person name="Bougher N.L."/>
            <person name="Buchanan P."/>
            <person name="Buyck B."/>
            <person name="Bense V."/>
            <person name="Catcheside P."/>
            <person name="Chovatia M."/>
            <person name="Cooper J."/>
            <person name="Damon W."/>
            <person name="Desjardin D."/>
            <person name="Finy P."/>
            <person name="Geml J."/>
            <person name="Haridas S."/>
            <person name="Hughes K."/>
            <person name="Justo A."/>
            <person name="Karasinski D."/>
            <person name="Kautmanova I."/>
            <person name="Kiss B."/>
            <person name="Kocsube S."/>
            <person name="Kotiranta H."/>
            <person name="LaButti K.M."/>
            <person name="Lechner B.E."/>
            <person name="Liimatainen K."/>
            <person name="Lipzen A."/>
            <person name="Lukacs Z."/>
            <person name="Mihaltcheva S."/>
            <person name="Morgado L.N."/>
            <person name="Niskanen T."/>
            <person name="Noordeloos M.E."/>
            <person name="Ohm R.A."/>
            <person name="Ortiz-Santana B."/>
            <person name="Ovrebo C."/>
            <person name="Racz N."/>
            <person name="Riley R."/>
            <person name="Savchenko A."/>
            <person name="Shiryaev A."/>
            <person name="Soop K."/>
            <person name="Spirin V."/>
            <person name="Szebenyi C."/>
            <person name="Tomsovsky M."/>
            <person name="Tulloss R.E."/>
            <person name="Uehling J."/>
            <person name="Grigoriev I.V."/>
            <person name="Vagvolgyi C."/>
            <person name="Papp T."/>
            <person name="Martin F.M."/>
            <person name="Miettinen O."/>
            <person name="Hibbett D.S."/>
            <person name="Nagy L.G."/>
        </authorList>
    </citation>
    <scope>NUCLEOTIDE SEQUENCE [LARGE SCALE GENOMIC DNA]</scope>
    <source>
        <strain evidence="2 3">CBS 962.96</strain>
    </source>
</reference>
<name>A0A4S8MLC3_DENBC</name>
<evidence type="ECO:0000256" key="1">
    <source>
        <dbReference type="SAM" id="MobiDB-lite"/>
    </source>
</evidence>
<dbReference type="Proteomes" id="UP000297245">
    <property type="component" value="Unassembled WGS sequence"/>
</dbReference>
<accession>A0A4S8MLC3</accession>
<protein>
    <submittedName>
        <fullName evidence="2">Uncharacterized protein</fullName>
    </submittedName>
</protein>
<gene>
    <name evidence="2" type="ORF">K435DRAFT_851641</name>
</gene>
<keyword evidence="3" id="KW-1185">Reference proteome</keyword>
<evidence type="ECO:0000313" key="3">
    <source>
        <dbReference type="Proteomes" id="UP000297245"/>
    </source>
</evidence>
<sequence length="282" mass="30635">MRMLPALLVPVPVPPAVTSWKVEIPLPALPVVVDPPLPSVSALLVPTRPVQNTTKRRNSLALTNNNITGNMTGNAPNNNNEKDKFFLHETKIPLFVRTHGFLPLIRDSSSPLVPPHHPPTLLTTTTIWAPTQVLTTLQPTSKSPSRTSSSIHYSIRIRISSSSSPPPNPNKNKLPSHFGSVGPRSKSRGVGGGRGNPEGNSRRRGRRRRRKGGTSRSTFFFENFENFGALEIASAQGAVDLVVVEQEVVEGAFKVGTNNLIPANTACCCYYATRLTKSVKGR</sequence>
<evidence type="ECO:0000313" key="2">
    <source>
        <dbReference type="EMBL" id="THV03693.1"/>
    </source>
</evidence>
<proteinExistence type="predicted"/>